<dbReference type="InterPro" id="IPR011009">
    <property type="entry name" value="Kinase-like_dom_sf"/>
</dbReference>
<dbReference type="EMBL" id="AUSV01000010">
    <property type="protein sequence ID" value="ESP94852.1"/>
    <property type="molecule type" value="Genomic_DNA"/>
</dbReference>
<evidence type="ECO:0000259" key="1">
    <source>
        <dbReference type="PROSITE" id="PS50011"/>
    </source>
</evidence>
<evidence type="ECO:0000313" key="3">
    <source>
        <dbReference type="Proteomes" id="UP000017820"/>
    </source>
</evidence>
<keyword evidence="2" id="KW-0418">Kinase</keyword>
<comment type="caution">
    <text evidence="2">The sequence shown here is derived from an EMBL/GenBank/DDBJ whole genome shotgun (WGS) entry which is preliminary data.</text>
</comment>
<protein>
    <submittedName>
        <fullName evidence="2">Protein kinase domain protein</fullName>
    </submittedName>
</protein>
<organism evidence="2 3">
    <name type="scientific">Pseudoalteromonas luteoviolacea (strain 2ta16)</name>
    <dbReference type="NCBI Taxonomy" id="1353533"/>
    <lineage>
        <taxon>Bacteria</taxon>
        <taxon>Pseudomonadati</taxon>
        <taxon>Pseudomonadota</taxon>
        <taxon>Gammaproteobacteria</taxon>
        <taxon>Alteromonadales</taxon>
        <taxon>Pseudoalteromonadaceae</taxon>
        <taxon>Pseudoalteromonas</taxon>
    </lineage>
</organism>
<dbReference type="GO" id="GO:0004672">
    <property type="term" value="F:protein kinase activity"/>
    <property type="evidence" value="ECO:0007669"/>
    <property type="project" value="InterPro"/>
</dbReference>
<dbReference type="InterPro" id="IPR000719">
    <property type="entry name" value="Prot_kinase_dom"/>
</dbReference>
<dbReference type="GO" id="GO:0005524">
    <property type="term" value="F:ATP binding"/>
    <property type="evidence" value="ECO:0007669"/>
    <property type="project" value="InterPro"/>
</dbReference>
<evidence type="ECO:0000313" key="2">
    <source>
        <dbReference type="EMBL" id="ESP94852.1"/>
    </source>
</evidence>
<keyword evidence="2" id="KW-0808">Transferase</keyword>
<dbReference type="Proteomes" id="UP000017820">
    <property type="component" value="Unassembled WGS sequence"/>
</dbReference>
<dbReference type="PROSITE" id="PS50011">
    <property type="entry name" value="PROTEIN_KINASE_DOM"/>
    <property type="match status" value="1"/>
</dbReference>
<name>V4JJ14_PSEL2</name>
<feature type="domain" description="Protein kinase" evidence="1">
    <location>
        <begin position="1"/>
        <end position="268"/>
    </location>
</feature>
<dbReference type="PATRIC" id="fig|1353533.3.peg.757"/>
<dbReference type="SUPFAM" id="SSF56112">
    <property type="entry name" value="Protein kinase-like (PK-like)"/>
    <property type="match status" value="1"/>
</dbReference>
<gene>
    <name evidence="2" type="ORF">PL2TA16_00041</name>
</gene>
<reference evidence="2 3" key="1">
    <citation type="submission" date="2013-07" db="EMBL/GenBank/DDBJ databases">
        <title>Draft genome sequence of Pseudoalteromonas luteoviolacea 2ta16.</title>
        <authorList>
            <person name="Allen E.E."/>
            <person name="Azam F."/>
            <person name="Podell S."/>
        </authorList>
    </citation>
    <scope>NUCLEOTIDE SEQUENCE [LARGE SCALE GENOMIC DNA]</scope>
    <source>
        <strain evidence="2 3">2ta16</strain>
    </source>
</reference>
<proteinExistence type="predicted"/>
<dbReference type="AlphaFoldDB" id="V4JJ14"/>
<accession>V4JJ14</accession>
<dbReference type="Gene3D" id="1.10.510.10">
    <property type="entry name" value="Transferase(Phosphotransferase) domain 1"/>
    <property type="match status" value="1"/>
</dbReference>
<sequence>MNFGKIYDTSLDGKVLKTFSYGRKSVGDYEYTAQRQAWQKSKNHVAQPFAYGEISPVTRQPEKTKSEERPLDYWAHKTGNYYTKTGILMEKVTTLTSLLSQPANPAVYSTNPYEVLDSEVNLARDLYIIRRRLIKSGIYHNDIKASNVGIGKNGQWKAIDFGTADAKGVKDRPGESFNLIPEKTYIWWQIPYRVNKRLSDAKFHPAVSEIYKLNELSISASTLHISDELKIIMDKIDNAEIPSFSDMKRTLMHEQPESVRKAYRFKLA</sequence>